<sequence length="178" mass="20007">MASKIASPKPLLPSEEERRQDGPIFLGSPSSTDQLIQLIRDQVARSPPVSLRFCFCWPTDHVESLREKLAQVRDISDCVSRFEYDHESNILSLTMCESRGHAFLGGNFGNIIRGKIQYFNMSACWEGVPEEVVARARRITSFYTASIQVKEKSWYQPDGSFGLLKAPAAKSTVVYEVS</sequence>
<evidence type="ECO:0000256" key="1">
    <source>
        <dbReference type="SAM" id="MobiDB-lite"/>
    </source>
</evidence>
<gene>
    <name evidence="2" type="ORF">B0T25DRAFT_528363</name>
</gene>
<protein>
    <submittedName>
        <fullName evidence="2">Uncharacterized protein</fullName>
    </submittedName>
</protein>
<evidence type="ECO:0000313" key="2">
    <source>
        <dbReference type="EMBL" id="KAK3363729.1"/>
    </source>
</evidence>
<feature type="region of interest" description="Disordered" evidence="1">
    <location>
        <begin position="1"/>
        <end position="29"/>
    </location>
</feature>
<keyword evidence="3" id="KW-1185">Reference proteome</keyword>
<dbReference type="AlphaFoldDB" id="A0AAJ0HW72"/>
<dbReference type="Proteomes" id="UP001275084">
    <property type="component" value="Unassembled WGS sequence"/>
</dbReference>
<organism evidence="2 3">
    <name type="scientific">Lasiosphaeria hispida</name>
    <dbReference type="NCBI Taxonomy" id="260671"/>
    <lineage>
        <taxon>Eukaryota</taxon>
        <taxon>Fungi</taxon>
        <taxon>Dikarya</taxon>
        <taxon>Ascomycota</taxon>
        <taxon>Pezizomycotina</taxon>
        <taxon>Sordariomycetes</taxon>
        <taxon>Sordariomycetidae</taxon>
        <taxon>Sordariales</taxon>
        <taxon>Lasiosphaeriaceae</taxon>
        <taxon>Lasiosphaeria</taxon>
    </lineage>
</organism>
<reference evidence="2" key="2">
    <citation type="submission" date="2023-06" db="EMBL/GenBank/DDBJ databases">
        <authorList>
            <consortium name="Lawrence Berkeley National Laboratory"/>
            <person name="Haridas S."/>
            <person name="Hensen N."/>
            <person name="Bonometti L."/>
            <person name="Westerberg I."/>
            <person name="Brannstrom I.O."/>
            <person name="Guillou S."/>
            <person name="Cros-Aarteil S."/>
            <person name="Calhoun S."/>
            <person name="Kuo A."/>
            <person name="Mondo S."/>
            <person name="Pangilinan J."/>
            <person name="Riley R."/>
            <person name="Labutti K."/>
            <person name="Andreopoulos B."/>
            <person name="Lipzen A."/>
            <person name="Chen C."/>
            <person name="Yanf M."/>
            <person name="Daum C."/>
            <person name="Ng V."/>
            <person name="Clum A."/>
            <person name="Steindorff A."/>
            <person name="Ohm R."/>
            <person name="Martin F."/>
            <person name="Silar P."/>
            <person name="Natvig D."/>
            <person name="Lalanne C."/>
            <person name="Gautier V."/>
            <person name="Ament-Velasquez S.L."/>
            <person name="Kruys A."/>
            <person name="Hutchinson M.I."/>
            <person name="Powell A.J."/>
            <person name="Barry K."/>
            <person name="Miller A.N."/>
            <person name="Grigoriev I.V."/>
            <person name="Debuchy R."/>
            <person name="Gladieux P."/>
            <person name="Thoren M.H."/>
            <person name="Johannesson H."/>
        </authorList>
    </citation>
    <scope>NUCLEOTIDE SEQUENCE</scope>
    <source>
        <strain evidence="2">CBS 955.72</strain>
    </source>
</reference>
<evidence type="ECO:0000313" key="3">
    <source>
        <dbReference type="Proteomes" id="UP001275084"/>
    </source>
</evidence>
<dbReference type="EMBL" id="JAUIQD010000001">
    <property type="protein sequence ID" value="KAK3363729.1"/>
    <property type="molecule type" value="Genomic_DNA"/>
</dbReference>
<comment type="caution">
    <text evidence="2">The sequence shown here is derived from an EMBL/GenBank/DDBJ whole genome shotgun (WGS) entry which is preliminary data.</text>
</comment>
<name>A0AAJ0HW72_9PEZI</name>
<proteinExistence type="predicted"/>
<reference evidence="2" key="1">
    <citation type="journal article" date="2023" name="Mol. Phylogenet. Evol.">
        <title>Genome-scale phylogeny and comparative genomics of the fungal order Sordariales.</title>
        <authorList>
            <person name="Hensen N."/>
            <person name="Bonometti L."/>
            <person name="Westerberg I."/>
            <person name="Brannstrom I.O."/>
            <person name="Guillou S."/>
            <person name="Cros-Aarteil S."/>
            <person name="Calhoun S."/>
            <person name="Haridas S."/>
            <person name="Kuo A."/>
            <person name="Mondo S."/>
            <person name="Pangilinan J."/>
            <person name="Riley R."/>
            <person name="LaButti K."/>
            <person name="Andreopoulos B."/>
            <person name="Lipzen A."/>
            <person name="Chen C."/>
            <person name="Yan M."/>
            <person name="Daum C."/>
            <person name="Ng V."/>
            <person name="Clum A."/>
            <person name="Steindorff A."/>
            <person name="Ohm R.A."/>
            <person name="Martin F."/>
            <person name="Silar P."/>
            <person name="Natvig D.O."/>
            <person name="Lalanne C."/>
            <person name="Gautier V."/>
            <person name="Ament-Velasquez S.L."/>
            <person name="Kruys A."/>
            <person name="Hutchinson M.I."/>
            <person name="Powell A.J."/>
            <person name="Barry K."/>
            <person name="Miller A.N."/>
            <person name="Grigoriev I.V."/>
            <person name="Debuchy R."/>
            <person name="Gladieux P."/>
            <person name="Hiltunen Thoren M."/>
            <person name="Johannesson H."/>
        </authorList>
    </citation>
    <scope>NUCLEOTIDE SEQUENCE</scope>
    <source>
        <strain evidence="2">CBS 955.72</strain>
    </source>
</reference>
<accession>A0AAJ0HW72</accession>